<dbReference type="Gene3D" id="3.40.50.10420">
    <property type="entry name" value="NagB/RpiA/CoA transferase-like"/>
    <property type="match status" value="1"/>
</dbReference>
<protein>
    <submittedName>
        <fullName evidence="1">5-formyltetrahydrofolate cyclo-ligase</fullName>
    </submittedName>
</protein>
<gene>
    <name evidence="1" type="ORF">OHT53_34955</name>
</gene>
<dbReference type="InterPro" id="IPR002698">
    <property type="entry name" value="FTHF_cligase"/>
</dbReference>
<dbReference type="RefSeq" id="WP_060880204.1">
    <property type="nucleotide sequence ID" value="NZ_CP108038.1"/>
</dbReference>
<dbReference type="PANTHER" id="PTHR13017:SF0">
    <property type="entry name" value="METHENYLTETRAHYDROFOLATE SYNTHASE DOMAIN-CONTAINING PROTEIN"/>
    <property type="match status" value="1"/>
</dbReference>
<dbReference type="InterPro" id="IPR037171">
    <property type="entry name" value="NagB/RpiA_transferase-like"/>
</dbReference>
<keyword evidence="2" id="KW-1185">Reference proteome</keyword>
<dbReference type="Proteomes" id="UP001432071">
    <property type="component" value="Chromosome"/>
</dbReference>
<dbReference type="GeneID" id="93766295"/>
<proteinExistence type="predicted"/>
<dbReference type="InterPro" id="IPR024185">
    <property type="entry name" value="FTHF_cligase-like_sf"/>
</dbReference>
<name>A0ABZ1R7Y2_9ACTN</name>
<dbReference type="SUPFAM" id="SSF100950">
    <property type="entry name" value="NagB/RpiA/CoA transferase-like"/>
    <property type="match status" value="1"/>
</dbReference>
<organism evidence="1 2">
    <name type="scientific">Streptomyces bobili</name>
    <dbReference type="NCBI Taxonomy" id="67280"/>
    <lineage>
        <taxon>Bacteria</taxon>
        <taxon>Bacillati</taxon>
        <taxon>Actinomycetota</taxon>
        <taxon>Actinomycetes</taxon>
        <taxon>Kitasatosporales</taxon>
        <taxon>Streptomycetaceae</taxon>
        <taxon>Streptomyces</taxon>
    </lineage>
</organism>
<dbReference type="EMBL" id="CP108038">
    <property type="protein sequence ID" value="WUN90949.1"/>
    <property type="molecule type" value="Genomic_DNA"/>
</dbReference>
<evidence type="ECO:0000313" key="1">
    <source>
        <dbReference type="EMBL" id="WUN90949.1"/>
    </source>
</evidence>
<dbReference type="PANTHER" id="PTHR13017">
    <property type="entry name" value="5-FORMYLTETRAHYDROFOLATE CYCLO-LIGASE-RELATED"/>
    <property type="match status" value="1"/>
</dbReference>
<reference evidence="1" key="1">
    <citation type="submission" date="2022-10" db="EMBL/GenBank/DDBJ databases">
        <title>The complete genomes of actinobacterial strains from the NBC collection.</title>
        <authorList>
            <person name="Joergensen T.S."/>
            <person name="Alvarez Arevalo M."/>
            <person name="Sterndorff E.B."/>
            <person name="Faurdal D."/>
            <person name="Vuksanovic O."/>
            <person name="Mourched A.-S."/>
            <person name="Charusanti P."/>
            <person name="Shaw S."/>
            <person name="Blin K."/>
            <person name="Weber T."/>
        </authorList>
    </citation>
    <scope>NUCLEOTIDE SEQUENCE</scope>
    <source>
        <strain evidence="1">NBC_00302</strain>
    </source>
</reference>
<dbReference type="Pfam" id="PF01812">
    <property type="entry name" value="5-FTHF_cyc-lig"/>
    <property type="match status" value="1"/>
</dbReference>
<evidence type="ECO:0000313" key="2">
    <source>
        <dbReference type="Proteomes" id="UP001432071"/>
    </source>
</evidence>
<accession>A0ABZ1R7Y2</accession>
<sequence length="238" mass="25938">MTNIDQAKQAVRERVWRQLIDGGGAPADSYGKIPGFYGAEGTAEQLAGLDEWRRASTVKANPDWAQLPVRVRALKDGKRVYMAVPRMASLEPFYLLDPKNLGLPPEEAAEKKGAAQVARRLGVESMEAIDVVVCGSVAVNRSGARIGKGAGYSDLEVALLIEAGLVTEKTIIVAPVHQLQVIEDDIPEIEHDFSVDYIVTPDEVIPCPNRRRPRGLVWGDLTPEKIAAIPVLAQRRPS</sequence>